<sequence>METPTTPTGLLSSANTVTAASSRLSLSETPASINEKGASFFVLEKPVTMEQSLSNTPTTQVTDYNEPASHSRWLNAPLNPRHLDVIVVLTCFITGLTDSAMFANYSVFTSMQSGNTIFIALGASSQNTHPFVWIRCLFSLFAYSIGTFLFARLHNNLLPPKTRRATLLLTYTFQALFTLVAAAIIQTGAINRYSPQTMASSPRQQWDTLAPICLLSFSAGGQIVAARSLGIMDVPTVVVTTMLCELWADPRLFFKRNAGRDRRLAAFLLMLLGAIIGGWADKASRTVQAALWMAGGLKFGIVGAVAVWSSADIPVSSSGQGKGDV</sequence>
<dbReference type="AlphaFoldDB" id="A0A8H3IBV6"/>
<dbReference type="PANTHER" id="PTHR37488">
    <property type="entry name" value="DUF1275 DOMAIN-CONTAINING PROTEIN"/>
    <property type="match status" value="1"/>
</dbReference>
<reference evidence="2" key="1">
    <citation type="submission" date="2021-03" db="EMBL/GenBank/DDBJ databases">
        <authorList>
            <person name="Tagirdzhanova G."/>
        </authorList>
    </citation>
    <scope>NUCLEOTIDE SEQUENCE</scope>
</reference>
<evidence type="ECO:0000313" key="2">
    <source>
        <dbReference type="EMBL" id="CAF9912698.1"/>
    </source>
</evidence>
<feature type="transmembrane region" description="Helical" evidence="1">
    <location>
        <begin position="264"/>
        <end position="280"/>
    </location>
</feature>
<feature type="transmembrane region" description="Helical" evidence="1">
    <location>
        <begin position="82"/>
        <end position="103"/>
    </location>
</feature>
<gene>
    <name evidence="2" type="ORF">GOMPHAMPRED_007736</name>
</gene>
<name>A0A8H3IBV6_9LECA</name>
<evidence type="ECO:0000256" key="1">
    <source>
        <dbReference type="SAM" id="Phobius"/>
    </source>
</evidence>
<feature type="transmembrane region" description="Helical" evidence="1">
    <location>
        <begin position="132"/>
        <end position="153"/>
    </location>
</feature>
<dbReference type="EMBL" id="CAJPDQ010000007">
    <property type="protein sequence ID" value="CAF9912698.1"/>
    <property type="molecule type" value="Genomic_DNA"/>
</dbReference>
<comment type="caution">
    <text evidence="2">The sequence shown here is derived from an EMBL/GenBank/DDBJ whole genome shotgun (WGS) entry which is preliminary data.</text>
</comment>
<proteinExistence type="predicted"/>
<accession>A0A8H3IBV6</accession>
<dbReference type="Pfam" id="PF06912">
    <property type="entry name" value="DUF1275"/>
    <property type="match status" value="1"/>
</dbReference>
<dbReference type="OrthoDB" id="5288586at2759"/>
<protein>
    <recommendedName>
        <fullName evidence="4">DUF1275 domain protein</fullName>
    </recommendedName>
</protein>
<keyword evidence="1" id="KW-0472">Membrane</keyword>
<feature type="transmembrane region" description="Helical" evidence="1">
    <location>
        <begin position="286"/>
        <end position="308"/>
    </location>
</feature>
<dbReference type="InterPro" id="IPR010699">
    <property type="entry name" value="DUF1275"/>
</dbReference>
<keyword evidence="3" id="KW-1185">Reference proteome</keyword>
<evidence type="ECO:0008006" key="4">
    <source>
        <dbReference type="Google" id="ProtNLM"/>
    </source>
</evidence>
<keyword evidence="1" id="KW-1133">Transmembrane helix</keyword>
<feature type="transmembrane region" description="Helical" evidence="1">
    <location>
        <begin position="165"/>
        <end position="189"/>
    </location>
</feature>
<dbReference type="Proteomes" id="UP000664169">
    <property type="component" value="Unassembled WGS sequence"/>
</dbReference>
<dbReference type="PANTHER" id="PTHR37488:SF7">
    <property type="entry name" value="DUF1275 DOMAIN PROTEIN"/>
    <property type="match status" value="1"/>
</dbReference>
<organism evidence="2 3">
    <name type="scientific">Gomphillus americanus</name>
    <dbReference type="NCBI Taxonomy" id="1940652"/>
    <lineage>
        <taxon>Eukaryota</taxon>
        <taxon>Fungi</taxon>
        <taxon>Dikarya</taxon>
        <taxon>Ascomycota</taxon>
        <taxon>Pezizomycotina</taxon>
        <taxon>Lecanoromycetes</taxon>
        <taxon>OSLEUM clade</taxon>
        <taxon>Ostropomycetidae</taxon>
        <taxon>Ostropales</taxon>
        <taxon>Graphidaceae</taxon>
        <taxon>Gomphilloideae</taxon>
        <taxon>Gomphillus</taxon>
    </lineage>
</organism>
<keyword evidence="1" id="KW-0812">Transmembrane</keyword>
<evidence type="ECO:0000313" key="3">
    <source>
        <dbReference type="Proteomes" id="UP000664169"/>
    </source>
</evidence>